<dbReference type="Pfam" id="PF02487">
    <property type="entry name" value="CLN3"/>
    <property type="match status" value="1"/>
</dbReference>
<dbReference type="Gene3D" id="1.20.1250.20">
    <property type="entry name" value="MFS general substrate transporter like domains"/>
    <property type="match status" value="1"/>
</dbReference>
<evidence type="ECO:0000256" key="1">
    <source>
        <dbReference type="ARBA" id="ARBA00004127"/>
    </source>
</evidence>
<feature type="transmembrane region" description="Helical" evidence="7">
    <location>
        <begin position="30"/>
        <end position="54"/>
    </location>
</feature>
<evidence type="ECO:0000256" key="3">
    <source>
        <dbReference type="ARBA" id="ARBA00022448"/>
    </source>
</evidence>
<dbReference type="PANTHER" id="PTHR10981">
    <property type="entry name" value="BATTENIN"/>
    <property type="match status" value="1"/>
</dbReference>
<dbReference type="GeneID" id="100902098"/>
<comment type="similarity">
    <text evidence="2 7">Belongs to the battenin family.</text>
</comment>
<keyword evidence="8" id="KW-1185">Reference proteome</keyword>
<evidence type="ECO:0000256" key="2">
    <source>
        <dbReference type="ARBA" id="ARBA00007467"/>
    </source>
</evidence>
<evidence type="ECO:0000256" key="6">
    <source>
        <dbReference type="ARBA" id="ARBA00023136"/>
    </source>
</evidence>
<dbReference type="PRINTS" id="PR01315">
    <property type="entry name" value="BATTENIN"/>
</dbReference>
<feature type="transmembrane region" description="Helical" evidence="7">
    <location>
        <begin position="99"/>
        <end position="116"/>
    </location>
</feature>
<evidence type="ECO:0000256" key="7">
    <source>
        <dbReference type="RuleBase" id="RU361113"/>
    </source>
</evidence>
<proteinExistence type="inferred from homology"/>
<feature type="transmembrane region" description="Helical" evidence="7">
    <location>
        <begin position="310"/>
        <end position="329"/>
    </location>
</feature>
<dbReference type="GO" id="GO:0012505">
    <property type="term" value="C:endomembrane system"/>
    <property type="evidence" value="ECO:0007669"/>
    <property type="project" value="UniProtKB-SubCell"/>
</dbReference>
<feature type="transmembrane region" description="Helical" evidence="7">
    <location>
        <begin position="183"/>
        <end position="203"/>
    </location>
</feature>
<feature type="transmembrane region" description="Helical" evidence="7">
    <location>
        <begin position="122"/>
        <end position="142"/>
    </location>
</feature>
<sequence length="408" mass="44764">MTNDGTMDEMREFDDNQAETSTREKRRNLIAFWLLGLCNNFGYVVMLSAAGHILGEGSGSKDGKCKPSSAGNVLLANILPALIIKIIGPFINLKIHLQVLLVVIVDVASFVLTSSTNPDVKWIGYSGVVAGSIGSGLGEIAFLKYSSHYQTNVVSAWSSGTGMAGVAGAGAYALMILKLSDELTLRLMIAIPILLAVSFWVILEHPREPSSESHENIAESSSVCCVPSSTQSGPTLSFSQKLKLMQPLLKYMIPLGLVYFAEYFINQGLTDIITFNIYTPNTQYTWYQTCYQVGVFISRSSVNIVHIRHLWIMPILQIINAVFFTFEAFFSFIPSFWIVVVLIVYEGLLGGASYVNTFYKLSQDVAPQYKEFSMGVTSLADSTGITLAAFAAIGAHNLICDHRYPRSH</sequence>
<dbReference type="SUPFAM" id="SSF103473">
    <property type="entry name" value="MFS general substrate transporter"/>
    <property type="match status" value="1"/>
</dbReference>
<dbReference type="AlphaFoldDB" id="A0AAJ6QMG5"/>
<feature type="transmembrane region" description="Helical" evidence="7">
    <location>
        <begin position="74"/>
        <end position="92"/>
    </location>
</feature>
<dbReference type="PANTHER" id="PTHR10981:SF0">
    <property type="entry name" value="BATTENIN"/>
    <property type="match status" value="1"/>
</dbReference>
<dbReference type="PIRSF" id="PIRSF015974">
    <property type="entry name" value="CLN3_BTN1"/>
    <property type="match status" value="1"/>
</dbReference>
<dbReference type="CTD" id="1201"/>
<dbReference type="InterPro" id="IPR018460">
    <property type="entry name" value="Battenin_disease_Cln3_subgr"/>
</dbReference>
<organism evidence="8 9">
    <name type="scientific">Galendromus occidentalis</name>
    <name type="common">western predatory mite</name>
    <dbReference type="NCBI Taxonomy" id="34638"/>
    <lineage>
        <taxon>Eukaryota</taxon>
        <taxon>Metazoa</taxon>
        <taxon>Ecdysozoa</taxon>
        <taxon>Arthropoda</taxon>
        <taxon>Chelicerata</taxon>
        <taxon>Arachnida</taxon>
        <taxon>Acari</taxon>
        <taxon>Parasitiformes</taxon>
        <taxon>Mesostigmata</taxon>
        <taxon>Gamasina</taxon>
        <taxon>Phytoseioidea</taxon>
        <taxon>Phytoseiidae</taxon>
        <taxon>Typhlodrominae</taxon>
        <taxon>Galendromus</taxon>
    </lineage>
</organism>
<dbReference type="GO" id="GO:0051453">
    <property type="term" value="P:regulation of intracellular pH"/>
    <property type="evidence" value="ECO:0007669"/>
    <property type="project" value="TreeGrafter"/>
</dbReference>
<keyword evidence="5 7" id="KW-1133">Transmembrane helix</keyword>
<dbReference type="Proteomes" id="UP000694867">
    <property type="component" value="Unplaced"/>
</dbReference>
<comment type="subcellular location">
    <subcellularLocation>
        <location evidence="1">Endomembrane system</location>
        <topology evidence="1">Multi-pass membrane protein</topology>
    </subcellularLocation>
    <subcellularLocation>
        <location evidence="7">Lysosome membrane</location>
        <topology evidence="7">Multi-pass membrane protein</topology>
    </subcellularLocation>
</comment>
<dbReference type="KEGG" id="goe:100902098"/>
<keyword evidence="4 7" id="KW-0812">Transmembrane</keyword>
<evidence type="ECO:0000256" key="4">
    <source>
        <dbReference type="ARBA" id="ARBA00022692"/>
    </source>
</evidence>
<protein>
    <recommendedName>
        <fullName evidence="7">Battenin</fullName>
    </recommendedName>
</protein>
<dbReference type="InterPro" id="IPR036259">
    <property type="entry name" value="MFS_trans_sf"/>
</dbReference>
<evidence type="ECO:0000313" key="9">
    <source>
        <dbReference type="RefSeq" id="XP_003737654.1"/>
    </source>
</evidence>
<dbReference type="RefSeq" id="XP_003737654.1">
    <property type="nucleotide sequence ID" value="XM_003737606.2"/>
</dbReference>
<keyword evidence="3" id="KW-0813">Transport</keyword>
<reference evidence="9" key="1">
    <citation type="submission" date="2025-08" db="UniProtKB">
        <authorList>
            <consortium name="RefSeq"/>
        </authorList>
    </citation>
    <scope>IDENTIFICATION</scope>
</reference>
<keyword evidence="7" id="KW-0458">Lysosome</keyword>
<feature type="transmembrane region" description="Helical" evidence="7">
    <location>
        <begin position="154"/>
        <end position="177"/>
    </location>
</feature>
<feature type="transmembrane region" description="Helical" evidence="7">
    <location>
        <begin position="379"/>
        <end position="399"/>
    </location>
</feature>
<feature type="transmembrane region" description="Helical" evidence="7">
    <location>
        <begin position="336"/>
        <end position="359"/>
    </location>
</feature>
<dbReference type="InterPro" id="IPR003492">
    <property type="entry name" value="Battenin_disease_Cln3"/>
</dbReference>
<accession>A0AAJ6QMG5</accession>
<dbReference type="GO" id="GO:0007040">
    <property type="term" value="P:lysosome organization"/>
    <property type="evidence" value="ECO:0007669"/>
    <property type="project" value="TreeGrafter"/>
</dbReference>
<evidence type="ECO:0000256" key="5">
    <source>
        <dbReference type="ARBA" id="ARBA00022989"/>
    </source>
</evidence>
<name>A0AAJ6QMG5_9ACAR</name>
<evidence type="ECO:0000313" key="8">
    <source>
        <dbReference type="Proteomes" id="UP000694867"/>
    </source>
</evidence>
<dbReference type="GO" id="GO:0005765">
    <property type="term" value="C:lysosomal membrane"/>
    <property type="evidence" value="ECO:0007669"/>
    <property type="project" value="UniProtKB-SubCell"/>
</dbReference>
<gene>
    <name evidence="9" type="primary">LOC100902098</name>
</gene>
<keyword evidence="6 7" id="KW-0472">Membrane</keyword>